<accession>C1MQ06</accession>
<name>C1MQ06_MICPC</name>
<evidence type="ECO:0000313" key="3">
    <source>
        <dbReference type="Proteomes" id="UP000001876"/>
    </source>
</evidence>
<proteinExistence type="predicted"/>
<evidence type="ECO:0000313" key="2">
    <source>
        <dbReference type="EMBL" id="EEH57993.1"/>
    </source>
</evidence>
<reference evidence="2 3" key="1">
    <citation type="journal article" date="2009" name="Science">
        <title>Green evolution and dynamic adaptations revealed by genomes of the marine picoeukaryotes Micromonas.</title>
        <authorList>
            <person name="Worden A.Z."/>
            <person name="Lee J.H."/>
            <person name="Mock T."/>
            <person name="Rouze P."/>
            <person name="Simmons M.P."/>
            <person name="Aerts A.L."/>
            <person name="Allen A.E."/>
            <person name="Cuvelier M.L."/>
            <person name="Derelle E."/>
            <person name="Everett M.V."/>
            <person name="Foulon E."/>
            <person name="Grimwood J."/>
            <person name="Gundlach H."/>
            <person name="Henrissat B."/>
            <person name="Napoli C."/>
            <person name="McDonald S.M."/>
            <person name="Parker M.S."/>
            <person name="Rombauts S."/>
            <person name="Salamov A."/>
            <person name="Von Dassow P."/>
            <person name="Badger J.H."/>
            <person name="Coutinho P.M."/>
            <person name="Demir E."/>
            <person name="Dubchak I."/>
            <person name="Gentemann C."/>
            <person name="Eikrem W."/>
            <person name="Gready J.E."/>
            <person name="John U."/>
            <person name="Lanier W."/>
            <person name="Lindquist E.A."/>
            <person name="Lucas S."/>
            <person name="Mayer K.F."/>
            <person name="Moreau H."/>
            <person name="Not F."/>
            <person name="Otillar R."/>
            <person name="Panaud O."/>
            <person name="Pangilinan J."/>
            <person name="Paulsen I."/>
            <person name="Piegu B."/>
            <person name="Poliakov A."/>
            <person name="Robbens S."/>
            <person name="Schmutz J."/>
            <person name="Toulza E."/>
            <person name="Wyss T."/>
            <person name="Zelensky A."/>
            <person name="Zhou K."/>
            <person name="Armbrust E.V."/>
            <person name="Bhattacharya D."/>
            <person name="Goodenough U.W."/>
            <person name="Van de Peer Y."/>
            <person name="Grigoriev I.V."/>
        </authorList>
    </citation>
    <scope>NUCLEOTIDE SEQUENCE [LARGE SCALE GENOMIC DNA]</scope>
    <source>
        <strain evidence="2 3">CCMP1545</strain>
    </source>
</reference>
<dbReference type="GeneID" id="9683480"/>
<feature type="region of interest" description="Disordered" evidence="1">
    <location>
        <begin position="137"/>
        <end position="161"/>
    </location>
</feature>
<feature type="compositionally biased region" description="Basic residues" evidence="1">
    <location>
        <begin position="148"/>
        <end position="158"/>
    </location>
</feature>
<feature type="region of interest" description="Disordered" evidence="1">
    <location>
        <begin position="1"/>
        <end position="125"/>
    </location>
</feature>
<feature type="compositionally biased region" description="Basic and acidic residues" evidence="1">
    <location>
        <begin position="137"/>
        <end position="147"/>
    </location>
</feature>
<feature type="compositionally biased region" description="Basic and acidic residues" evidence="1">
    <location>
        <begin position="1"/>
        <end position="12"/>
    </location>
</feature>
<keyword evidence="3" id="KW-1185">Reference proteome</keyword>
<gene>
    <name evidence="2" type="ORF">MICPUCDRAFT_57113</name>
</gene>
<sequence>MPPRPPRDEWVRPRGAPLPPPDPRAPPPPWLLPRPPPRTPPPPMPPSESGIPPPGLLTWDNVVPWPPSREEARATADASVPGGLVLWHRDRDSLPGDEEEEDDEDDEAFDEDEDEDETAAAFELDAAWIERFAKTEVARRARDAERRRSARRATRPKTRAALVAEAKVTETLAKRRAAERGEKRGGGDDVPADDADAMYGESGARDVAELEARLNATFDAIVDASRPPFWPCEPLR</sequence>
<organism evidence="3">
    <name type="scientific">Micromonas pusilla (strain CCMP1545)</name>
    <name type="common">Picoplanktonic green alga</name>
    <dbReference type="NCBI Taxonomy" id="564608"/>
    <lineage>
        <taxon>Eukaryota</taxon>
        <taxon>Viridiplantae</taxon>
        <taxon>Chlorophyta</taxon>
        <taxon>Mamiellophyceae</taxon>
        <taxon>Mamiellales</taxon>
        <taxon>Mamiellaceae</taxon>
        <taxon>Micromonas</taxon>
    </lineage>
</organism>
<feature type="compositionally biased region" description="Pro residues" evidence="1">
    <location>
        <begin position="16"/>
        <end position="55"/>
    </location>
</feature>
<protein>
    <submittedName>
        <fullName evidence="2">Predicted protein</fullName>
    </submittedName>
</protein>
<dbReference type="EMBL" id="GG663738">
    <property type="protein sequence ID" value="EEH57993.1"/>
    <property type="molecule type" value="Genomic_DNA"/>
</dbReference>
<feature type="region of interest" description="Disordered" evidence="1">
    <location>
        <begin position="173"/>
        <end position="198"/>
    </location>
</feature>
<feature type="compositionally biased region" description="Basic and acidic residues" evidence="1">
    <location>
        <begin position="173"/>
        <end position="187"/>
    </location>
</feature>
<evidence type="ECO:0000256" key="1">
    <source>
        <dbReference type="SAM" id="MobiDB-lite"/>
    </source>
</evidence>
<dbReference type="OMA" id="RREDWRY"/>
<dbReference type="KEGG" id="mpp:MICPUCDRAFT_57113"/>
<dbReference type="Proteomes" id="UP000001876">
    <property type="component" value="Unassembled WGS sequence"/>
</dbReference>
<dbReference type="RefSeq" id="XP_003058042.1">
    <property type="nucleotide sequence ID" value="XM_003057996.1"/>
</dbReference>
<feature type="compositionally biased region" description="Acidic residues" evidence="1">
    <location>
        <begin position="95"/>
        <end position="118"/>
    </location>
</feature>
<dbReference type="AlphaFoldDB" id="C1MQ06"/>